<evidence type="ECO:0000313" key="1">
    <source>
        <dbReference type="EMBL" id="MDP9828471.1"/>
    </source>
</evidence>
<comment type="caution">
    <text evidence="1">The sequence shown here is derived from an EMBL/GenBank/DDBJ whole genome shotgun (WGS) entry which is preliminary data.</text>
</comment>
<evidence type="ECO:0000313" key="2">
    <source>
        <dbReference type="Proteomes" id="UP001235712"/>
    </source>
</evidence>
<keyword evidence="2" id="KW-1185">Reference proteome</keyword>
<accession>A0ABT9P718</accession>
<protein>
    <recommendedName>
        <fullName evidence="3">Secreted protein</fullName>
    </recommendedName>
</protein>
<sequence>MVISFSASSAWPRARPMVRICSSQVMVQATSGYAMVDAMSLSTSYCSWVTLDQGARIRSGSRSTIDSMSSSVAPVNCFGSAAPFFVTAS</sequence>
<name>A0ABT9P718_9ACTN</name>
<reference evidence="1 2" key="1">
    <citation type="submission" date="2023-07" db="EMBL/GenBank/DDBJ databases">
        <title>Sequencing the genomes of 1000 actinobacteria strains.</title>
        <authorList>
            <person name="Klenk H.-P."/>
        </authorList>
    </citation>
    <scope>NUCLEOTIDE SEQUENCE [LARGE SCALE GENOMIC DNA]</scope>
    <source>
        <strain evidence="1 2">DSM 44388</strain>
    </source>
</reference>
<evidence type="ECO:0008006" key="3">
    <source>
        <dbReference type="Google" id="ProtNLM"/>
    </source>
</evidence>
<dbReference type="EMBL" id="JAUSQZ010000001">
    <property type="protein sequence ID" value="MDP9828471.1"/>
    <property type="molecule type" value="Genomic_DNA"/>
</dbReference>
<dbReference type="Proteomes" id="UP001235712">
    <property type="component" value="Unassembled WGS sequence"/>
</dbReference>
<proteinExistence type="predicted"/>
<organism evidence="1 2">
    <name type="scientific">Kineosporia succinea</name>
    <dbReference type="NCBI Taxonomy" id="84632"/>
    <lineage>
        <taxon>Bacteria</taxon>
        <taxon>Bacillati</taxon>
        <taxon>Actinomycetota</taxon>
        <taxon>Actinomycetes</taxon>
        <taxon>Kineosporiales</taxon>
        <taxon>Kineosporiaceae</taxon>
        <taxon>Kineosporia</taxon>
    </lineage>
</organism>
<gene>
    <name evidence="1" type="ORF">J2S57_004220</name>
</gene>